<dbReference type="Gene3D" id="3.40.50.300">
    <property type="entry name" value="P-loop containing nucleotide triphosphate hydrolases"/>
    <property type="match status" value="1"/>
</dbReference>
<accession>A0A915LQ76</accession>
<dbReference type="Gene3D" id="3.40.630.30">
    <property type="match status" value="1"/>
</dbReference>
<name>A0A915LQ76_MELJA</name>
<keyword evidence="5 7" id="KW-0067">ATP-binding</keyword>
<evidence type="ECO:0000259" key="8">
    <source>
        <dbReference type="Pfam" id="PF05127"/>
    </source>
</evidence>
<dbReference type="PANTHER" id="PTHR10925:SF5">
    <property type="entry name" value="RNA CYTIDINE ACETYLTRANSFERASE"/>
    <property type="match status" value="1"/>
</dbReference>
<evidence type="ECO:0000256" key="2">
    <source>
        <dbReference type="ARBA" id="ARBA00022679"/>
    </source>
</evidence>
<dbReference type="Pfam" id="PF13718">
    <property type="entry name" value="GNAT_acetyltr_2"/>
    <property type="match status" value="1"/>
</dbReference>
<comment type="catalytic activity">
    <reaction evidence="7">
        <text>a cytidine in tRNA + acetyl-CoA + ATP + H2O = an N(4)-acetylcytidine in tRNA + ADP + phosphate + CoA + H(+)</text>
        <dbReference type="Rhea" id="RHEA:53876"/>
        <dbReference type="Rhea" id="RHEA-COMP:13670"/>
        <dbReference type="Rhea" id="RHEA-COMP:13671"/>
        <dbReference type="ChEBI" id="CHEBI:15377"/>
        <dbReference type="ChEBI" id="CHEBI:15378"/>
        <dbReference type="ChEBI" id="CHEBI:30616"/>
        <dbReference type="ChEBI" id="CHEBI:43474"/>
        <dbReference type="ChEBI" id="CHEBI:57287"/>
        <dbReference type="ChEBI" id="CHEBI:57288"/>
        <dbReference type="ChEBI" id="CHEBI:74900"/>
        <dbReference type="ChEBI" id="CHEBI:82748"/>
        <dbReference type="ChEBI" id="CHEBI:456216"/>
    </reaction>
</comment>
<evidence type="ECO:0000313" key="12">
    <source>
        <dbReference type="WBParaSite" id="scaffold1581_cov150.g3316"/>
    </source>
</evidence>
<feature type="binding site" evidence="7">
    <location>
        <position position="656"/>
    </location>
    <ligand>
        <name>acetyl-CoA</name>
        <dbReference type="ChEBI" id="CHEBI:57288"/>
    </ligand>
</feature>
<dbReference type="InterPro" id="IPR007807">
    <property type="entry name" value="TcmA/NAT10_helicase"/>
</dbReference>
<proteinExistence type="inferred from homology"/>
<feature type="domain" description="TmcA/NAT10 N-terminal" evidence="9">
    <location>
        <begin position="7"/>
        <end position="200"/>
    </location>
</feature>
<dbReference type="GO" id="GO:1904812">
    <property type="term" value="P:rRNA acetylation involved in maturation of SSU-rRNA"/>
    <property type="evidence" value="ECO:0007669"/>
    <property type="project" value="InterPro"/>
</dbReference>
<dbReference type="InterPro" id="IPR027417">
    <property type="entry name" value="P-loop_NTPase"/>
</dbReference>
<evidence type="ECO:0000256" key="6">
    <source>
        <dbReference type="ARBA" id="ARBA00023315"/>
    </source>
</evidence>
<comment type="similarity">
    <text evidence="7">Belongs to the RNA cytidine acetyltransferase family. NAT10 subfamily.</text>
</comment>
<dbReference type="HAMAP" id="MF_03211">
    <property type="entry name" value="RNA_acetyltr_Nat10"/>
    <property type="match status" value="1"/>
</dbReference>
<comment type="subcellular location">
    <subcellularLocation>
        <location evidence="1 7">Nucleus</location>
        <location evidence="1 7">Nucleolus</location>
    </subcellularLocation>
</comment>
<evidence type="ECO:0000313" key="11">
    <source>
        <dbReference type="Proteomes" id="UP000887561"/>
    </source>
</evidence>
<keyword evidence="4 7" id="KW-0547">Nucleotide-binding</keyword>
<dbReference type="GO" id="GO:0000049">
    <property type="term" value="F:tRNA binding"/>
    <property type="evidence" value="ECO:0007669"/>
    <property type="project" value="TreeGrafter"/>
</dbReference>
<evidence type="ECO:0000259" key="10">
    <source>
        <dbReference type="Pfam" id="PF13718"/>
    </source>
</evidence>
<evidence type="ECO:0000256" key="3">
    <source>
        <dbReference type="ARBA" id="ARBA00022694"/>
    </source>
</evidence>
<reference evidence="12" key="1">
    <citation type="submission" date="2022-11" db="UniProtKB">
        <authorList>
            <consortium name="WormBaseParasite"/>
        </authorList>
    </citation>
    <scope>IDENTIFICATION</scope>
</reference>
<dbReference type="EC" id="2.3.1.-" evidence="7"/>
<feature type="domain" description="N-acetyltransferase" evidence="10">
    <location>
        <begin position="510"/>
        <end position="613"/>
    </location>
</feature>
<protein>
    <recommendedName>
        <fullName evidence="7">RNA cytidine acetyltransferase</fullName>
        <ecNumber evidence="7">2.3.1.-</ecNumber>
    </recommendedName>
    <alternativeName>
        <fullName evidence="7">18S rRNA cytosine acetyltransferase</fullName>
    </alternativeName>
</protein>
<keyword evidence="6 7" id="KW-0012">Acyltransferase</keyword>
<sequence>MRIKLDNRIRTLIENGIIMRHRSMFVIIGEKARDQVATLYQIMVKASTAQRPTVLWCYKNELEFNSHRKKKIKELKKKKQAGLAQPKTDDSFEQFILSTHINYCYYSESQRILGNTFGMAVLQDFEALTPNLLARTIETVEGGGLIVLLLQNMHSLKQLYTLTMDVHKRYRTELHSEIIPRFNERFTLSLSTCSNCFVIDDHLNVLPIFSNVLNITPLHPNQNDKSSSKQAIELQQLKTSLNDSKPIGPLLAKCKTYCQAKVLLQLLDVSMEKQTNLNSICSITAPRGRGKSTAMGLAVAGTIGLGFSNICVTSPTPENLSTFFEFVLKGFEAIGYQEHADFEVIKSLDPSMDKCVVKINVFRRHRQTIQYITPTDFGKLLQAELVVIDEAAAIPMPLVKKLINGSNLLFLASTTSGYEGSGRSLSLKLLEQLRKQQNNGDKDENKNKKRLFELTLDEKEWLNRVLCLNPSNLKNTISGTPAPEKCELYYVNRDALFSFHKAAEVFLSNLMFIYVAAHYKNSPDDLQLLSDAPAHHLFVLMSPIASDQNYVPQIMAVIQICLEGAISKQTVISKQGKKVAGDLIPWTICQQFLDSEFSLLYGARIVRLAENNDDSLTPRTNLPPLLQRLNERRPESLDYIGVSFGLTLPLLKFWKRCNFVPLYIRQSKNGLTGEHNCIMINTILIKNGEEKGSYLLPLKL</sequence>
<dbReference type="Gene3D" id="3.40.50.11040">
    <property type="match status" value="1"/>
</dbReference>
<dbReference type="PANTHER" id="PTHR10925">
    <property type="entry name" value="N-ACETYLTRANSFERASE 10"/>
    <property type="match status" value="1"/>
</dbReference>
<keyword evidence="11" id="KW-1185">Reference proteome</keyword>
<comment type="function">
    <text evidence="7">RNA cytidine acetyltransferase with specificity toward both 18S rRNA and tRNAs. Catalyzes the formation of N(4)-acetylcytidine (ac4C) in 18S rRNA. Required for early nucleolar cleavages of precursor rRNA at sites A0, A1 and A2 during 18S rRNA synthesis. Catalyzes the formation of ac4C in serine and leucine tRNAs. Requires a tRNA-binding adapter protein for full tRNA acetyltransferase activity but not for 18S rRNA acetylation.</text>
</comment>
<dbReference type="GO" id="GO:0005524">
    <property type="term" value="F:ATP binding"/>
    <property type="evidence" value="ECO:0007669"/>
    <property type="project" value="UniProtKB-UniRule"/>
</dbReference>
<dbReference type="InterPro" id="IPR013562">
    <property type="entry name" value="TmcA/NAT10_N"/>
</dbReference>
<keyword evidence="3 7" id="KW-0819">tRNA processing</keyword>
<dbReference type="GO" id="GO:1990883">
    <property type="term" value="F:18S rRNA cytidine N-acetyltransferase activity"/>
    <property type="evidence" value="ECO:0007669"/>
    <property type="project" value="TreeGrafter"/>
</dbReference>
<feature type="domain" description="TcmA/NAT10 helicase" evidence="8">
    <location>
        <begin position="283"/>
        <end position="443"/>
    </location>
</feature>
<evidence type="ECO:0000256" key="4">
    <source>
        <dbReference type="ARBA" id="ARBA00022741"/>
    </source>
</evidence>
<dbReference type="SUPFAM" id="SSF52540">
    <property type="entry name" value="P-loop containing nucleoside triphosphate hydrolases"/>
    <property type="match status" value="1"/>
</dbReference>
<comment type="catalytic activity">
    <reaction evidence="7">
        <text>a cytidine in 18S rRNA + acetyl-CoA + ATP + H2O = an N(4)-acetylcytidine in 18S rRNA + ADP + phosphate + CoA + H(+)</text>
        <dbReference type="Rhea" id="RHEA:51424"/>
        <dbReference type="Rhea" id="RHEA-COMP:13575"/>
        <dbReference type="Rhea" id="RHEA-COMP:13576"/>
        <dbReference type="ChEBI" id="CHEBI:15377"/>
        <dbReference type="ChEBI" id="CHEBI:15378"/>
        <dbReference type="ChEBI" id="CHEBI:30616"/>
        <dbReference type="ChEBI" id="CHEBI:43474"/>
        <dbReference type="ChEBI" id="CHEBI:57287"/>
        <dbReference type="ChEBI" id="CHEBI:57288"/>
        <dbReference type="ChEBI" id="CHEBI:74900"/>
        <dbReference type="ChEBI" id="CHEBI:82748"/>
        <dbReference type="ChEBI" id="CHEBI:456216"/>
    </reaction>
</comment>
<comment type="caution">
    <text evidence="7">Lacks conserved residue(s) required for the propagation of feature annotation.</text>
</comment>
<dbReference type="Pfam" id="PF05127">
    <property type="entry name" value="NAT10_TcmA_helicase"/>
    <property type="match status" value="1"/>
</dbReference>
<dbReference type="WBParaSite" id="scaffold1581_cov150.g3316">
    <property type="protein sequence ID" value="scaffold1581_cov150.g3316"/>
    <property type="gene ID" value="scaffold1581_cov150.g3316"/>
</dbReference>
<keyword evidence="2 7" id="KW-0808">Transferase</keyword>
<dbReference type="InterPro" id="IPR033688">
    <property type="entry name" value="NAT10"/>
</dbReference>
<organism evidence="11 12">
    <name type="scientific">Meloidogyne javanica</name>
    <name type="common">Root-knot nematode worm</name>
    <dbReference type="NCBI Taxonomy" id="6303"/>
    <lineage>
        <taxon>Eukaryota</taxon>
        <taxon>Metazoa</taxon>
        <taxon>Ecdysozoa</taxon>
        <taxon>Nematoda</taxon>
        <taxon>Chromadorea</taxon>
        <taxon>Rhabditida</taxon>
        <taxon>Tylenchina</taxon>
        <taxon>Tylenchomorpha</taxon>
        <taxon>Tylenchoidea</taxon>
        <taxon>Meloidogynidae</taxon>
        <taxon>Meloidogyninae</taxon>
        <taxon>Meloidogyne</taxon>
        <taxon>Meloidogyne incognita group</taxon>
    </lineage>
</organism>
<keyword evidence="7" id="KW-0539">Nucleus</keyword>
<dbReference type="GO" id="GO:0051391">
    <property type="term" value="P:tRNA acetylation"/>
    <property type="evidence" value="ECO:0007669"/>
    <property type="project" value="UniProtKB-UniRule"/>
</dbReference>
<dbReference type="InterPro" id="IPR032672">
    <property type="entry name" value="TmcA/NAT10/Kre33"/>
</dbReference>
<dbReference type="Proteomes" id="UP000887561">
    <property type="component" value="Unplaced"/>
</dbReference>
<dbReference type="InterPro" id="IPR000182">
    <property type="entry name" value="GNAT_dom"/>
</dbReference>
<evidence type="ECO:0000259" key="9">
    <source>
        <dbReference type="Pfam" id="PF08351"/>
    </source>
</evidence>
<dbReference type="GO" id="GO:0005730">
    <property type="term" value="C:nucleolus"/>
    <property type="evidence" value="ECO:0007669"/>
    <property type="project" value="UniProtKB-SubCell"/>
</dbReference>
<evidence type="ECO:0000256" key="1">
    <source>
        <dbReference type="ARBA" id="ARBA00004604"/>
    </source>
</evidence>
<evidence type="ECO:0000256" key="5">
    <source>
        <dbReference type="ARBA" id="ARBA00022840"/>
    </source>
</evidence>
<dbReference type="Pfam" id="PF08351">
    <property type="entry name" value="TmcA_N"/>
    <property type="match status" value="1"/>
</dbReference>
<dbReference type="AlphaFoldDB" id="A0A915LQ76"/>
<evidence type="ECO:0000256" key="7">
    <source>
        <dbReference type="HAMAP-Rule" id="MF_03211"/>
    </source>
</evidence>
<dbReference type="GO" id="GO:0030686">
    <property type="term" value="C:90S preribosome"/>
    <property type="evidence" value="ECO:0007669"/>
    <property type="project" value="TreeGrafter"/>
</dbReference>
<keyword evidence="7" id="KW-0698">rRNA processing</keyword>